<accession>A0A3P3ZAC3</accession>
<feature type="signal peptide" evidence="1">
    <location>
        <begin position="1"/>
        <end position="22"/>
    </location>
</feature>
<evidence type="ECO:0000256" key="1">
    <source>
        <dbReference type="SAM" id="SignalP"/>
    </source>
</evidence>
<gene>
    <name evidence="2" type="ORF">LBRM2904_28.0150</name>
</gene>
<organism evidence="2 3">
    <name type="scientific">Leishmania braziliensis MHOM/BR/75/M2904</name>
    <dbReference type="NCBI Taxonomy" id="420245"/>
    <lineage>
        <taxon>Eukaryota</taxon>
        <taxon>Discoba</taxon>
        <taxon>Euglenozoa</taxon>
        <taxon>Kinetoplastea</taxon>
        <taxon>Metakinetoplastina</taxon>
        <taxon>Trypanosomatida</taxon>
        <taxon>Trypanosomatidae</taxon>
        <taxon>Leishmaniinae</taxon>
        <taxon>Leishmania</taxon>
        <taxon>Leishmania braziliensis species complex</taxon>
    </lineage>
</organism>
<keyword evidence="1" id="KW-0732">Signal</keyword>
<evidence type="ECO:0000313" key="2">
    <source>
        <dbReference type="EMBL" id="SYZ67203.1"/>
    </source>
</evidence>
<name>A0A3P3ZAC3_LEIBR</name>
<reference evidence="2 3" key="1">
    <citation type="submission" date="2018-09" db="EMBL/GenBank/DDBJ databases">
        <authorList>
            <person name="Peiro R."/>
            <person name="Begona"/>
            <person name="Cbmso G."/>
            <person name="Lopez M."/>
            <person name="Gonzalez S."/>
        </authorList>
    </citation>
    <scope>NUCLEOTIDE SEQUENCE [LARGE SCALE GENOMIC DNA]</scope>
</reference>
<dbReference type="EMBL" id="LS997627">
    <property type="protein sequence ID" value="SYZ67203.1"/>
    <property type="molecule type" value="Genomic_DNA"/>
</dbReference>
<proteinExistence type="predicted"/>
<sequence length="130" mass="14763">MAAKLSLTVQLELMWMATIAAGFTTMVDYTEDGGGSQNWDGRTRSVRIGFEHCMGTTTTYDAIHRRYRYNTTGVNRCVCIEAVACEVQSLHSHESFKHLKSIREFHDEPCLYIFHSTRLTTSPRRLIGVA</sequence>
<dbReference type="AlphaFoldDB" id="A0A3P3ZAC3"/>
<feature type="chain" id="PRO_5018302050" evidence="1">
    <location>
        <begin position="23"/>
        <end position="130"/>
    </location>
</feature>
<protein>
    <submittedName>
        <fullName evidence="2">Hypothetical_protein</fullName>
    </submittedName>
</protein>
<dbReference type="Proteomes" id="UP000319462">
    <property type="component" value="Chromosome 28"/>
</dbReference>
<evidence type="ECO:0000313" key="3">
    <source>
        <dbReference type="Proteomes" id="UP000319462"/>
    </source>
</evidence>